<dbReference type="Gramene" id="GBG59628">
    <property type="protein sequence ID" value="GBG59628"/>
    <property type="gene ID" value="CBR_g49892"/>
</dbReference>
<keyword evidence="2" id="KW-1185">Reference proteome</keyword>
<organism evidence="1 2">
    <name type="scientific">Chara braunii</name>
    <name type="common">Braun's stonewort</name>
    <dbReference type="NCBI Taxonomy" id="69332"/>
    <lineage>
        <taxon>Eukaryota</taxon>
        <taxon>Viridiplantae</taxon>
        <taxon>Streptophyta</taxon>
        <taxon>Charophyceae</taxon>
        <taxon>Charales</taxon>
        <taxon>Characeae</taxon>
        <taxon>Chara</taxon>
    </lineage>
</organism>
<dbReference type="Proteomes" id="UP000265515">
    <property type="component" value="Unassembled WGS sequence"/>
</dbReference>
<sequence length="399" mass="45618">MLASLGSVGESRATGPITYANADLKSGMEDLHEEVNFNRGVVWIDGWKAIKRVFGETRLLIADKRVLLKHAKERLQQGGTVVFRRIVKMKTTTEKNKQQLTSLLRRPRPVTQLANLTTNKLIGLYRAAGCFTEKKNKLALRWRIDSAIRKKIGTGVRRKVNVKLRFDSCIRKRGIRRMVERVIDCKLRDNVVAAFMKTRIRVVWMRNKTVGQLLHNQKIFAVEEEFLCKCDRFNLSKVEGHVATRFADLDDVPTFLRNSKNITRVSTTLKKDTLIQTVLDVTKHIRGAAPTLRVPEGIIDEGRLTSLARTDVEVKRWSKGLSGLVLVPVDRNQGDTAVFCSVLYRHAFGKIFLWNTNYHEVGTIESEAEFLTRCKRDFTEAGLHVFGLGELMVDWERRT</sequence>
<comment type="caution">
    <text evidence="1">The sequence shown here is derived from an EMBL/GenBank/DDBJ whole genome shotgun (WGS) entry which is preliminary data.</text>
</comment>
<evidence type="ECO:0000313" key="2">
    <source>
        <dbReference type="Proteomes" id="UP000265515"/>
    </source>
</evidence>
<dbReference type="EMBL" id="BFEA01000005">
    <property type="protein sequence ID" value="GBG59628.1"/>
    <property type="molecule type" value="Genomic_DNA"/>
</dbReference>
<dbReference type="AlphaFoldDB" id="A0A388JPE0"/>
<reference evidence="1 2" key="1">
    <citation type="journal article" date="2018" name="Cell">
        <title>The Chara Genome: Secondary Complexity and Implications for Plant Terrestrialization.</title>
        <authorList>
            <person name="Nishiyama T."/>
            <person name="Sakayama H."/>
            <person name="Vries J.D."/>
            <person name="Buschmann H."/>
            <person name="Saint-Marcoux D."/>
            <person name="Ullrich K.K."/>
            <person name="Haas F.B."/>
            <person name="Vanderstraeten L."/>
            <person name="Becker D."/>
            <person name="Lang D."/>
            <person name="Vosolsobe S."/>
            <person name="Rombauts S."/>
            <person name="Wilhelmsson P.K.I."/>
            <person name="Janitza P."/>
            <person name="Kern R."/>
            <person name="Heyl A."/>
            <person name="Rumpler F."/>
            <person name="Villalobos L.I.A.C."/>
            <person name="Clay J.M."/>
            <person name="Skokan R."/>
            <person name="Toyoda A."/>
            <person name="Suzuki Y."/>
            <person name="Kagoshima H."/>
            <person name="Schijlen E."/>
            <person name="Tajeshwar N."/>
            <person name="Catarino B."/>
            <person name="Hetherington A.J."/>
            <person name="Saltykova A."/>
            <person name="Bonnot C."/>
            <person name="Breuninger H."/>
            <person name="Symeonidi A."/>
            <person name="Radhakrishnan G.V."/>
            <person name="Van Nieuwerburgh F."/>
            <person name="Deforce D."/>
            <person name="Chang C."/>
            <person name="Karol K.G."/>
            <person name="Hedrich R."/>
            <person name="Ulvskov P."/>
            <person name="Glockner G."/>
            <person name="Delwiche C.F."/>
            <person name="Petrasek J."/>
            <person name="Van de Peer Y."/>
            <person name="Friml J."/>
            <person name="Beilby M."/>
            <person name="Dolan L."/>
            <person name="Kohara Y."/>
            <person name="Sugano S."/>
            <person name="Fujiyama A."/>
            <person name="Delaux P.-M."/>
            <person name="Quint M."/>
            <person name="TheiBen G."/>
            <person name="Hagemann M."/>
            <person name="Harholt J."/>
            <person name="Dunand C."/>
            <person name="Zachgo S."/>
            <person name="Langdale J."/>
            <person name="Maumus F."/>
            <person name="Straeten D.V.D."/>
            <person name="Gould S.B."/>
            <person name="Rensing S.A."/>
        </authorList>
    </citation>
    <scope>NUCLEOTIDE SEQUENCE [LARGE SCALE GENOMIC DNA]</scope>
    <source>
        <strain evidence="1 2">S276</strain>
    </source>
</reference>
<protein>
    <submittedName>
        <fullName evidence="1">Uncharacterized protein</fullName>
    </submittedName>
</protein>
<proteinExistence type="predicted"/>
<gene>
    <name evidence="1" type="ORF">CBR_g49892</name>
</gene>
<evidence type="ECO:0000313" key="1">
    <source>
        <dbReference type="EMBL" id="GBG59628.1"/>
    </source>
</evidence>
<accession>A0A388JPE0</accession>
<name>A0A388JPE0_CHABU</name>